<sequence length="180" mass="19691">MRAAVGSPQVTDAAPLDVVVAALLAIGSQDLPYSASVEPWKHGAQVTLTWTGWEARWESLLGAGQAARSYRLVVRLDARRGTYRFTEISGRSRRSVAASPAGVHAEARWDGHRGKTFGARSASVIVAQRVTSTGDRAYEVSYLSAVSASPSTVKVPVFSTLRSLDWRPRFDNRFLRLFEN</sequence>
<keyword evidence="2" id="KW-1185">Reference proteome</keyword>
<evidence type="ECO:0008006" key="3">
    <source>
        <dbReference type="Google" id="ProtNLM"/>
    </source>
</evidence>
<dbReference type="RefSeq" id="WP_205306455.1">
    <property type="nucleotide sequence ID" value="NZ_BAAAVF010000016.1"/>
</dbReference>
<dbReference type="Proteomes" id="UP000698059">
    <property type="component" value="Unassembled WGS sequence"/>
</dbReference>
<evidence type="ECO:0000313" key="1">
    <source>
        <dbReference type="EMBL" id="MBM7478371.1"/>
    </source>
</evidence>
<proteinExistence type="predicted"/>
<comment type="caution">
    <text evidence="1">The sequence shown here is derived from an EMBL/GenBank/DDBJ whole genome shotgun (WGS) entry which is preliminary data.</text>
</comment>
<name>A0ABS2LD72_9CELL</name>
<dbReference type="EMBL" id="JAFBBO010000001">
    <property type="protein sequence ID" value="MBM7478371.1"/>
    <property type="molecule type" value="Genomic_DNA"/>
</dbReference>
<reference evidence="1 2" key="1">
    <citation type="submission" date="2021-01" db="EMBL/GenBank/DDBJ databases">
        <title>Sequencing the genomes of 1000 actinobacteria strains.</title>
        <authorList>
            <person name="Klenk H.-P."/>
        </authorList>
    </citation>
    <scope>NUCLEOTIDE SEQUENCE [LARGE SCALE GENOMIC DNA]</scope>
    <source>
        <strain evidence="1 2">DSM 46000</strain>
    </source>
</reference>
<organism evidence="1 2">
    <name type="scientific">Oerskovia jenensis</name>
    <dbReference type="NCBI Taxonomy" id="162169"/>
    <lineage>
        <taxon>Bacteria</taxon>
        <taxon>Bacillati</taxon>
        <taxon>Actinomycetota</taxon>
        <taxon>Actinomycetes</taxon>
        <taxon>Micrococcales</taxon>
        <taxon>Cellulomonadaceae</taxon>
        <taxon>Oerskovia</taxon>
    </lineage>
</organism>
<evidence type="ECO:0000313" key="2">
    <source>
        <dbReference type="Proteomes" id="UP000698059"/>
    </source>
</evidence>
<protein>
    <recommendedName>
        <fullName evidence="3">DUF4390 domain-containing protein</fullName>
    </recommendedName>
</protein>
<gene>
    <name evidence="1" type="ORF">JOD49_001291</name>
</gene>
<accession>A0ABS2LD72</accession>